<name>A0A372JGH2_9ACTN</name>
<dbReference type="AlphaFoldDB" id="A0A372JGH2"/>
<evidence type="ECO:0000313" key="2">
    <source>
        <dbReference type="Proteomes" id="UP000261811"/>
    </source>
</evidence>
<keyword evidence="2" id="KW-1185">Reference proteome</keyword>
<gene>
    <name evidence="1" type="ORF">DZF91_24105</name>
</gene>
<organism evidence="1 2">
    <name type="scientific">Actinomadura logoneensis</name>
    <dbReference type="NCBI Taxonomy" id="2293572"/>
    <lineage>
        <taxon>Bacteria</taxon>
        <taxon>Bacillati</taxon>
        <taxon>Actinomycetota</taxon>
        <taxon>Actinomycetes</taxon>
        <taxon>Streptosporangiales</taxon>
        <taxon>Thermomonosporaceae</taxon>
        <taxon>Actinomadura</taxon>
    </lineage>
</organism>
<accession>A0A372JGH2</accession>
<sequence length="51" mass="5395">MPPAEPATLVIEKHGTASLRSRAVAAGVRGLLRPRLAKAAALPPDDRALRR</sequence>
<dbReference type="GO" id="GO:0016787">
    <property type="term" value="F:hydrolase activity"/>
    <property type="evidence" value="ECO:0007669"/>
    <property type="project" value="UniProtKB-KW"/>
</dbReference>
<reference evidence="1 2" key="1">
    <citation type="submission" date="2018-08" db="EMBL/GenBank/DDBJ databases">
        <title>Actinomadura jelena sp. nov., a novel Actinomycete isolated from soil in Chad.</title>
        <authorList>
            <person name="Shi L."/>
        </authorList>
    </citation>
    <scope>NUCLEOTIDE SEQUENCE [LARGE SCALE GENOMIC DNA]</scope>
    <source>
        <strain evidence="1 2">NEAU-G17</strain>
    </source>
</reference>
<protein>
    <submittedName>
        <fullName evidence="1">Alpha/beta hydrolase</fullName>
    </submittedName>
</protein>
<feature type="non-terminal residue" evidence="1">
    <location>
        <position position="51"/>
    </location>
</feature>
<evidence type="ECO:0000313" key="1">
    <source>
        <dbReference type="EMBL" id="RFU39115.1"/>
    </source>
</evidence>
<keyword evidence="1" id="KW-0378">Hydrolase</keyword>
<comment type="caution">
    <text evidence="1">The sequence shown here is derived from an EMBL/GenBank/DDBJ whole genome shotgun (WGS) entry which is preliminary data.</text>
</comment>
<dbReference type="EMBL" id="QURH01000557">
    <property type="protein sequence ID" value="RFU39115.1"/>
    <property type="molecule type" value="Genomic_DNA"/>
</dbReference>
<dbReference type="Proteomes" id="UP000261811">
    <property type="component" value="Unassembled WGS sequence"/>
</dbReference>
<proteinExistence type="predicted"/>